<keyword evidence="2" id="KW-0812">Transmembrane</keyword>
<keyword evidence="2" id="KW-1133">Transmembrane helix</keyword>
<feature type="region of interest" description="Disordered" evidence="1">
    <location>
        <begin position="1"/>
        <end position="28"/>
    </location>
</feature>
<name>A9IMW3_BORPD</name>
<feature type="transmembrane region" description="Helical" evidence="2">
    <location>
        <begin position="49"/>
        <end position="70"/>
    </location>
</feature>
<feature type="transmembrane region" description="Helical" evidence="2">
    <location>
        <begin position="106"/>
        <end position="124"/>
    </location>
</feature>
<dbReference type="STRING" id="94624.Bpet2415"/>
<dbReference type="AlphaFoldDB" id="A9IMW3"/>
<dbReference type="CDD" id="cd03396">
    <property type="entry name" value="PAP2_like_6"/>
    <property type="match status" value="1"/>
</dbReference>
<sequence length="283" mass="29929">MMKVKQPGGPRRAAPGTRIPRKFDAARPSMPQSGFPLSASMSPRLSAPAAYTLGHVVAGTLLLGLLAWLAQHSGLDMAIARALYDPLGGQFPLRHAALLEFAGHRLLVALPVGVALLALAGALASYRYAPLRPARGALWAIVLTCLVGQLAVSQLKHHTTMPRPYNLLEFGGDTAWPAHWWAASRAAAGHALPSAHAGAGYALLSLYFAASALDAGRWRWWGLGLGIATGLVFSLVRILQGAHFLSQTLWSAALMWLVASLVFSPLLARNRRPALAAGGARPA</sequence>
<keyword evidence="2" id="KW-0472">Membrane</keyword>
<dbReference type="Pfam" id="PF01569">
    <property type="entry name" value="PAP2"/>
    <property type="match status" value="1"/>
</dbReference>
<keyword evidence="5" id="KW-1185">Reference proteome</keyword>
<accession>A9IMW3</accession>
<proteinExistence type="predicted"/>
<feature type="transmembrane region" description="Helical" evidence="2">
    <location>
        <begin position="248"/>
        <end position="268"/>
    </location>
</feature>
<dbReference type="Gene3D" id="1.20.144.10">
    <property type="entry name" value="Phosphatidic acid phosphatase type 2/haloperoxidase"/>
    <property type="match status" value="1"/>
</dbReference>
<evidence type="ECO:0000256" key="1">
    <source>
        <dbReference type="SAM" id="MobiDB-lite"/>
    </source>
</evidence>
<evidence type="ECO:0000256" key="2">
    <source>
        <dbReference type="SAM" id="Phobius"/>
    </source>
</evidence>
<evidence type="ECO:0000313" key="5">
    <source>
        <dbReference type="Proteomes" id="UP000001225"/>
    </source>
</evidence>
<dbReference type="Proteomes" id="UP000001225">
    <property type="component" value="Chromosome"/>
</dbReference>
<feature type="transmembrane region" description="Helical" evidence="2">
    <location>
        <begin position="195"/>
        <end position="213"/>
    </location>
</feature>
<dbReference type="KEGG" id="bpt:Bpet2415"/>
<organism evidence="4 5">
    <name type="scientific">Bordetella petrii (strain ATCC BAA-461 / DSM 12804 / CCUG 43448 / CIP 107267 / Se-1111R)</name>
    <dbReference type="NCBI Taxonomy" id="340100"/>
    <lineage>
        <taxon>Bacteria</taxon>
        <taxon>Pseudomonadati</taxon>
        <taxon>Pseudomonadota</taxon>
        <taxon>Betaproteobacteria</taxon>
        <taxon>Burkholderiales</taxon>
        <taxon>Alcaligenaceae</taxon>
        <taxon>Bordetella</taxon>
    </lineage>
</organism>
<dbReference type="SUPFAM" id="SSF48317">
    <property type="entry name" value="Acid phosphatase/Vanadium-dependent haloperoxidase"/>
    <property type="match status" value="1"/>
</dbReference>
<dbReference type="InterPro" id="IPR036938">
    <property type="entry name" value="PAP2/HPO_sf"/>
</dbReference>
<feature type="domain" description="Phosphatidic acid phosphatase type 2/haloperoxidase" evidence="3">
    <location>
        <begin position="138"/>
        <end position="264"/>
    </location>
</feature>
<dbReference type="EMBL" id="AM902716">
    <property type="protein sequence ID" value="CAP42758.1"/>
    <property type="molecule type" value="Genomic_DNA"/>
</dbReference>
<evidence type="ECO:0000259" key="3">
    <source>
        <dbReference type="Pfam" id="PF01569"/>
    </source>
</evidence>
<evidence type="ECO:0000313" key="4">
    <source>
        <dbReference type="EMBL" id="CAP42758.1"/>
    </source>
</evidence>
<feature type="transmembrane region" description="Helical" evidence="2">
    <location>
        <begin position="220"/>
        <end position="242"/>
    </location>
</feature>
<protein>
    <recommendedName>
        <fullName evidence="3">Phosphatidic acid phosphatase type 2/haloperoxidase domain-containing protein</fullName>
    </recommendedName>
</protein>
<reference evidence="4 5" key="1">
    <citation type="journal article" date="2008" name="BMC Genomics">
        <title>The missing link: Bordetella petrii is endowed with both the metabolic versatility of environmental bacteria and virulence traits of pathogenic Bordetellae.</title>
        <authorList>
            <person name="Gross R."/>
            <person name="Guzman C.A."/>
            <person name="Sebaihia M."/>
            <person name="Martins Dos Santos V.A."/>
            <person name="Pieper D.H."/>
            <person name="Koebnik R."/>
            <person name="Lechner M."/>
            <person name="Bartels D."/>
            <person name="Buhrmester J."/>
            <person name="Choudhuri J.V."/>
            <person name="Ebensen T."/>
            <person name="Gaigalat L."/>
            <person name="Herrmann S."/>
            <person name="Khachane A.N."/>
            <person name="Larisch C."/>
            <person name="Link S."/>
            <person name="Linke B."/>
            <person name="Meyer F."/>
            <person name="Mormann S."/>
            <person name="Nakunst D."/>
            <person name="Rueckert C."/>
            <person name="Schneiker-Bekel S."/>
            <person name="Schulze K."/>
            <person name="Vorhoelter F.J."/>
            <person name="Yevsa T."/>
            <person name="Engle J.T."/>
            <person name="Goldman W.E."/>
            <person name="Puehler A."/>
            <person name="Goebel U.B."/>
            <person name="Goesmann A."/>
            <person name="Bloecker H."/>
            <person name="Kaiser O."/>
            <person name="Martinez-Arias R."/>
        </authorList>
    </citation>
    <scope>NUCLEOTIDE SEQUENCE [LARGE SCALE GENOMIC DNA]</scope>
    <source>
        <strain evidence="5">ATCC BAA-461 / DSM 12804 / CCUG 43448 / CIP 107267 / Se-1111R</strain>
    </source>
</reference>
<feature type="transmembrane region" description="Helical" evidence="2">
    <location>
        <begin position="136"/>
        <end position="155"/>
    </location>
</feature>
<dbReference type="eggNOG" id="COG3907">
    <property type="taxonomic scope" value="Bacteria"/>
</dbReference>
<gene>
    <name evidence="4" type="ordered locus">Bpet2415</name>
</gene>
<dbReference type="InterPro" id="IPR000326">
    <property type="entry name" value="PAP2/HPO"/>
</dbReference>